<accession>A0A8E2WCY6</accession>
<dbReference type="AlphaFoldDB" id="A0A8E2WCY6"/>
<dbReference type="GeneID" id="61052366"/>
<dbReference type="RefSeq" id="WP_109664455.1">
    <property type="nucleotide sequence ID" value="NZ_QGGH01000003.1"/>
</dbReference>
<proteinExistence type="predicted"/>
<dbReference type="Pfam" id="PF13365">
    <property type="entry name" value="Trypsin_2"/>
    <property type="match status" value="1"/>
</dbReference>
<dbReference type="SUPFAM" id="SSF50494">
    <property type="entry name" value="Trypsin-like serine proteases"/>
    <property type="match status" value="1"/>
</dbReference>
<feature type="region of interest" description="Disordered" evidence="1">
    <location>
        <begin position="1"/>
        <end position="32"/>
    </location>
</feature>
<evidence type="ECO:0000256" key="1">
    <source>
        <dbReference type="SAM" id="MobiDB-lite"/>
    </source>
</evidence>
<evidence type="ECO:0000313" key="3">
    <source>
        <dbReference type="Proteomes" id="UP000245631"/>
    </source>
</evidence>
<sequence>MDEGSARLTRQAKEQGKQATGRVTEDPTKSSEIGDTIHFKPVAFPVDPGFAEGFNTINNWGYFGGVILMLTMRIGDTLTVEGTAVMIAPGIALTAAHTVQPHLQSLAEGKSALTLSAIRENDMMFWTVASITTADSDIAILCLKAASALPNDRTYQQATLTTRTPRTGESVTIVGFRFDRSALFDGGKYFEFEGHGYVARGKVSDIYEQGRDRVMIRWPSFQIDAKTVGSMSGAPVFDVTGAVIGLLSSSIESDEGNGPSYASLLWPCLGFRIAPVWPEGLIKSPQSLATLDPRICVIIGRDALIPDAASKSSSWAYRPWDRD</sequence>
<gene>
    <name evidence="2" type="ORF">C8D77_103395</name>
</gene>
<protein>
    <submittedName>
        <fullName evidence="2">Trypsin-like peptidase</fullName>
    </submittedName>
</protein>
<dbReference type="Gene3D" id="2.40.10.120">
    <property type="match status" value="1"/>
</dbReference>
<organism evidence="2 3">
    <name type="scientific">Rhizobium loti</name>
    <name type="common">Mesorhizobium loti</name>
    <dbReference type="NCBI Taxonomy" id="381"/>
    <lineage>
        <taxon>Bacteria</taxon>
        <taxon>Pseudomonadati</taxon>
        <taxon>Pseudomonadota</taxon>
        <taxon>Alphaproteobacteria</taxon>
        <taxon>Hyphomicrobiales</taxon>
        <taxon>Phyllobacteriaceae</taxon>
        <taxon>Mesorhizobium</taxon>
    </lineage>
</organism>
<dbReference type="EMBL" id="QGGH01000003">
    <property type="protein sequence ID" value="PWJ91697.1"/>
    <property type="molecule type" value="Genomic_DNA"/>
</dbReference>
<evidence type="ECO:0000313" key="2">
    <source>
        <dbReference type="EMBL" id="PWJ91697.1"/>
    </source>
</evidence>
<dbReference type="InterPro" id="IPR009003">
    <property type="entry name" value="Peptidase_S1_PA"/>
</dbReference>
<reference evidence="2 3" key="1">
    <citation type="submission" date="2018-05" db="EMBL/GenBank/DDBJ databases">
        <title>Genomic Encyclopedia of Type Strains, Phase IV (KMG-IV): sequencing the most valuable type-strain genomes for metagenomic binning, comparative biology and taxonomic classification.</title>
        <authorList>
            <person name="Goeker M."/>
        </authorList>
    </citation>
    <scope>NUCLEOTIDE SEQUENCE [LARGE SCALE GENOMIC DNA]</scope>
    <source>
        <strain evidence="2 3">DSM 2626</strain>
    </source>
</reference>
<dbReference type="Proteomes" id="UP000245631">
    <property type="component" value="Unassembled WGS sequence"/>
</dbReference>
<name>A0A8E2WCY6_RHILI</name>
<comment type="caution">
    <text evidence="2">The sequence shown here is derived from an EMBL/GenBank/DDBJ whole genome shotgun (WGS) entry which is preliminary data.</text>
</comment>